<evidence type="ECO:0000313" key="1">
    <source>
        <dbReference type="EMBL" id="TXD95584.1"/>
    </source>
</evidence>
<dbReference type="AlphaFoldDB" id="A0A5C6ZYT7"/>
<sequence>MKKLPLLIFVAYLILGCSKDDGESLNQELAPTVSVNIPDSLKTGQAYEFDVLYKKTTHCHYFSGFDVSKNENTIVVGVVNNYRSVNNNCSTNGNLQETAKLNFVVEREDFYIFRFWQGKSSVGEDMFLTKEVPIIPSDL</sequence>
<evidence type="ECO:0008006" key="3">
    <source>
        <dbReference type="Google" id="ProtNLM"/>
    </source>
</evidence>
<gene>
    <name evidence="1" type="ORF">ES724_00695</name>
</gene>
<dbReference type="PROSITE" id="PS51257">
    <property type="entry name" value="PROKAR_LIPOPROTEIN"/>
    <property type="match status" value="1"/>
</dbReference>
<dbReference type="RefSeq" id="WP_146928270.1">
    <property type="nucleotide sequence ID" value="NZ_CBCSHZ010000002.1"/>
</dbReference>
<reference evidence="1 2" key="1">
    <citation type="submission" date="2019-08" db="EMBL/GenBank/DDBJ databases">
        <title>Genome sequence of Gillisia hiemivivida IC154 (type strain).</title>
        <authorList>
            <person name="Bowman J.P."/>
        </authorList>
    </citation>
    <scope>NUCLEOTIDE SEQUENCE [LARGE SCALE GENOMIC DNA]</scope>
    <source>
        <strain evidence="1 2">IC154</strain>
    </source>
</reference>
<dbReference type="Proteomes" id="UP000321367">
    <property type="component" value="Unassembled WGS sequence"/>
</dbReference>
<evidence type="ECO:0000313" key="2">
    <source>
        <dbReference type="Proteomes" id="UP000321367"/>
    </source>
</evidence>
<proteinExistence type="predicted"/>
<protein>
    <recommendedName>
        <fullName evidence="3">Lipoprotein</fullName>
    </recommendedName>
</protein>
<name>A0A5C6ZYT7_9FLAO</name>
<keyword evidence="2" id="KW-1185">Reference proteome</keyword>
<accession>A0A5C6ZYT7</accession>
<dbReference type="EMBL" id="VORY01000001">
    <property type="protein sequence ID" value="TXD95584.1"/>
    <property type="molecule type" value="Genomic_DNA"/>
</dbReference>
<organism evidence="1 2">
    <name type="scientific">Gillisia hiemivivida</name>
    <dbReference type="NCBI Taxonomy" id="291190"/>
    <lineage>
        <taxon>Bacteria</taxon>
        <taxon>Pseudomonadati</taxon>
        <taxon>Bacteroidota</taxon>
        <taxon>Flavobacteriia</taxon>
        <taxon>Flavobacteriales</taxon>
        <taxon>Flavobacteriaceae</taxon>
        <taxon>Gillisia</taxon>
    </lineage>
</organism>
<comment type="caution">
    <text evidence="1">The sequence shown here is derived from an EMBL/GenBank/DDBJ whole genome shotgun (WGS) entry which is preliminary data.</text>
</comment>
<dbReference type="OrthoDB" id="893802at2"/>